<dbReference type="AlphaFoldDB" id="A0AAD0WKL5"/>
<proteinExistence type="predicted"/>
<dbReference type="GO" id="GO:0047527">
    <property type="term" value="F:2,3-dihydroxybenzoate-serine ligase activity"/>
    <property type="evidence" value="ECO:0007669"/>
    <property type="project" value="TreeGrafter"/>
</dbReference>
<dbReference type="PROSITE" id="PS00455">
    <property type="entry name" value="AMP_BINDING"/>
    <property type="match status" value="1"/>
</dbReference>
<dbReference type="EMBL" id="CP023009">
    <property type="protein sequence ID" value="AXW86974.1"/>
    <property type="molecule type" value="Genomic_DNA"/>
</dbReference>
<dbReference type="FunFam" id="2.30.38.10:FF:000001">
    <property type="entry name" value="Non-ribosomal peptide synthetase PvdI"/>
    <property type="match status" value="1"/>
</dbReference>
<feature type="domain" description="Carrier" evidence="3">
    <location>
        <begin position="447"/>
        <end position="522"/>
    </location>
</feature>
<dbReference type="GO" id="GO:0043041">
    <property type="term" value="P:amino acid activation for nonribosomal peptide biosynthetic process"/>
    <property type="evidence" value="ECO:0007669"/>
    <property type="project" value="TreeGrafter"/>
</dbReference>
<dbReference type="Gene3D" id="3.40.50.980">
    <property type="match status" value="2"/>
</dbReference>
<organism evidence="4 5">
    <name type="scientific">Lonsdalea britannica</name>
    <dbReference type="NCBI Taxonomy" id="1082704"/>
    <lineage>
        <taxon>Bacteria</taxon>
        <taxon>Pseudomonadati</taxon>
        <taxon>Pseudomonadota</taxon>
        <taxon>Gammaproteobacteria</taxon>
        <taxon>Enterobacterales</taxon>
        <taxon>Pectobacteriaceae</taxon>
        <taxon>Lonsdalea</taxon>
    </lineage>
</organism>
<dbReference type="InterPro" id="IPR006162">
    <property type="entry name" value="Ppantetheine_attach_site"/>
</dbReference>
<keyword evidence="5" id="KW-1185">Reference proteome</keyword>
<dbReference type="InterPro" id="IPR020845">
    <property type="entry name" value="AMP-binding_CS"/>
</dbReference>
<dbReference type="GO" id="GO:0009239">
    <property type="term" value="P:enterobactin biosynthetic process"/>
    <property type="evidence" value="ECO:0007669"/>
    <property type="project" value="TreeGrafter"/>
</dbReference>
<dbReference type="PROSITE" id="PS00012">
    <property type="entry name" value="PHOSPHOPANTETHEINE"/>
    <property type="match status" value="1"/>
</dbReference>
<dbReference type="InterPro" id="IPR009081">
    <property type="entry name" value="PP-bd_ACP"/>
</dbReference>
<dbReference type="Proteomes" id="UP000263881">
    <property type="component" value="Chromosome"/>
</dbReference>
<dbReference type="PANTHER" id="PTHR45527">
    <property type="entry name" value="NONRIBOSOMAL PEPTIDE SYNTHETASE"/>
    <property type="match status" value="1"/>
</dbReference>
<dbReference type="InterPro" id="IPR020806">
    <property type="entry name" value="PKS_PP-bd"/>
</dbReference>
<sequence>MVVALLGILKAGGAYVPLDPLYPTERLVHMIADCAPLAVLCDDTGRSALSSCSALPPLVDLSADEPAWAASACSNPDPHAIGLSPRHLAYIIYTSGSTGRPKGVAMPHAALVNMIHWQNQRPVGVTLQFASFGFDVASQEILSALTGGGRLVVVPDDVRLDMPRLADLLEQHRVERAFIPPSVLPALAQMYRSSGRVPPSMDIIASGEALRLGPDVRALFQRSSNVRLHNQYGPAETHVTSEFVCPATLSNGVSQPPIGRPIANSRLYVLDEKGEPVPVGVTGEIYIGGVGVARGYFNQPALTAERFVKDPFSTDLDARMYKTGDRGRWRKDGVLDYLGRNDDQIKIRGFRIEPGEVEACLSGCPGVEAAAVVPRECSGEKRLVAYFRGGADIESMRAHLVAHLPAYMVPAAWVAMAEFPLSPNGKVNRHALPEPDDAAFARAAFEAPQDDTELTVAAIWRALLGVERIGRHDNFFELGGHSLLAVQLVSRLRLELDVDVPLAEVFAHPSLSALSERILDLSIEQFDIAELLDMAASMEGEE</sequence>
<dbReference type="GO" id="GO:0031177">
    <property type="term" value="F:phosphopantetheine binding"/>
    <property type="evidence" value="ECO:0007669"/>
    <property type="project" value="InterPro"/>
</dbReference>
<dbReference type="Pfam" id="PF00501">
    <property type="entry name" value="AMP-binding"/>
    <property type="match status" value="1"/>
</dbReference>
<dbReference type="Pfam" id="PF13193">
    <property type="entry name" value="AMP-binding_C"/>
    <property type="match status" value="1"/>
</dbReference>
<dbReference type="GO" id="GO:0072330">
    <property type="term" value="P:monocarboxylic acid biosynthetic process"/>
    <property type="evidence" value="ECO:0007669"/>
    <property type="project" value="UniProtKB-ARBA"/>
</dbReference>
<evidence type="ECO:0000313" key="4">
    <source>
        <dbReference type="EMBL" id="AXW86974.1"/>
    </source>
</evidence>
<name>A0AAD0WKL5_9GAMM</name>
<evidence type="ECO:0000256" key="1">
    <source>
        <dbReference type="ARBA" id="ARBA00022450"/>
    </source>
</evidence>
<dbReference type="PROSITE" id="PS50075">
    <property type="entry name" value="CARRIER"/>
    <property type="match status" value="1"/>
</dbReference>
<dbReference type="PANTHER" id="PTHR45527:SF1">
    <property type="entry name" value="FATTY ACID SYNTHASE"/>
    <property type="match status" value="1"/>
</dbReference>
<dbReference type="SUPFAM" id="SSF56801">
    <property type="entry name" value="Acetyl-CoA synthetase-like"/>
    <property type="match status" value="1"/>
</dbReference>
<dbReference type="InterPro" id="IPR010071">
    <property type="entry name" value="AA_adenyl_dom"/>
</dbReference>
<evidence type="ECO:0000256" key="2">
    <source>
        <dbReference type="ARBA" id="ARBA00022553"/>
    </source>
</evidence>
<gene>
    <name evidence="4" type="ORF">CKQ53_08255</name>
</gene>
<dbReference type="Gene3D" id="3.30.300.30">
    <property type="match status" value="1"/>
</dbReference>
<dbReference type="InterPro" id="IPR036736">
    <property type="entry name" value="ACP-like_sf"/>
</dbReference>
<dbReference type="InterPro" id="IPR000873">
    <property type="entry name" value="AMP-dep_synth/lig_dom"/>
</dbReference>
<evidence type="ECO:0000259" key="3">
    <source>
        <dbReference type="PROSITE" id="PS50075"/>
    </source>
</evidence>
<keyword evidence="1" id="KW-0596">Phosphopantetheine</keyword>
<protein>
    <recommendedName>
        <fullName evidence="3">Carrier domain-containing protein</fullName>
    </recommendedName>
</protein>
<dbReference type="InterPro" id="IPR045851">
    <property type="entry name" value="AMP-bd_C_sf"/>
</dbReference>
<dbReference type="FunFam" id="3.30.300.30:FF:000010">
    <property type="entry name" value="Enterobactin synthetase component F"/>
    <property type="match status" value="1"/>
</dbReference>
<dbReference type="InterPro" id="IPR025110">
    <property type="entry name" value="AMP-bd_C"/>
</dbReference>
<dbReference type="Gene3D" id="2.30.38.10">
    <property type="entry name" value="Luciferase, Domain 3"/>
    <property type="match status" value="1"/>
</dbReference>
<dbReference type="SMART" id="SM00823">
    <property type="entry name" value="PKS_PP"/>
    <property type="match status" value="1"/>
</dbReference>
<dbReference type="KEGG" id="lbq:CKQ53_08255"/>
<dbReference type="Gene3D" id="1.10.1200.10">
    <property type="entry name" value="ACP-like"/>
    <property type="match status" value="1"/>
</dbReference>
<dbReference type="Pfam" id="PF00550">
    <property type="entry name" value="PP-binding"/>
    <property type="match status" value="1"/>
</dbReference>
<dbReference type="NCBIfam" id="TIGR01733">
    <property type="entry name" value="AA-adenyl-dom"/>
    <property type="match status" value="1"/>
</dbReference>
<accession>A0AAD0WKL5</accession>
<evidence type="ECO:0000313" key="5">
    <source>
        <dbReference type="Proteomes" id="UP000263881"/>
    </source>
</evidence>
<dbReference type="GO" id="GO:0005829">
    <property type="term" value="C:cytosol"/>
    <property type="evidence" value="ECO:0007669"/>
    <property type="project" value="TreeGrafter"/>
</dbReference>
<keyword evidence="2" id="KW-0597">Phosphoprotein</keyword>
<dbReference type="FunFam" id="1.10.1200.10:FF:000016">
    <property type="entry name" value="Non-ribosomal peptide synthase"/>
    <property type="match status" value="1"/>
</dbReference>
<dbReference type="GO" id="GO:0009366">
    <property type="term" value="C:enterobactin synthetase complex"/>
    <property type="evidence" value="ECO:0007669"/>
    <property type="project" value="TreeGrafter"/>
</dbReference>
<dbReference type="SUPFAM" id="SSF47336">
    <property type="entry name" value="ACP-like"/>
    <property type="match status" value="1"/>
</dbReference>
<reference evidence="4 5" key="1">
    <citation type="submission" date="2017-08" db="EMBL/GenBank/DDBJ databases">
        <title>Comparative genomics of bacteria isolated from necrotic lesions of AOD affected trees.</title>
        <authorList>
            <person name="Doonan J."/>
            <person name="Denman S."/>
            <person name="McDonald J.E."/>
        </authorList>
    </citation>
    <scope>NUCLEOTIDE SEQUENCE [LARGE SCALE GENOMIC DNA]</scope>
    <source>
        <strain evidence="4 5">477</strain>
    </source>
</reference>